<keyword evidence="3" id="KW-1185">Reference proteome</keyword>
<organism evidence="2 3">
    <name type="scientific">Brachionus plicatilis</name>
    <name type="common">Marine rotifer</name>
    <name type="synonym">Brachionus muelleri</name>
    <dbReference type="NCBI Taxonomy" id="10195"/>
    <lineage>
        <taxon>Eukaryota</taxon>
        <taxon>Metazoa</taxon>
        <taxon>Spiralia</taxon>
        <taxon>Gnathifera</taxon>
        <taxon>Rotifera</taxon>
        <taxon>Eurotatoria</taxon>
        <taxon>Monogononta</taxon>
        <taxon>Pseudotrocha</taxon>
        <taxon>Ploima</taxon>
        <taxon>Brachionidae</taxon>
        <taxon>Brachionus</taxon>
    </lineage>
</organism>
<gene>
    <name evidence="2" type="ORF">BpHYR1_021655</name>
</gene>
<dbReference type="Proteomes" id="UP000276133">
    <property type="component" value="Unassembled WGS sequence"/>
</dbReference>
<dbReference type="PANTHER" id="PTHR13420:SF7">
    <property type="entry name" value="UPF0235 PROTEIN C15ORF40"/>
    <property type="match status" value="1"/>
</dbReference>
<comment type="similarity">
    <text evidence="1">Belongs to the UPF0235 family.</text>
</comment>
<proteinExistence type="inferred from homology"/>
<evidence type="ECO:0000256" key="1">
    <source>
        <dbReference type="ARBA" id="ARBA00010364"/>
    </source>
</evidence>
<name>A0A3M7RUG0_BRAPC</name>
<dbReference type="HAMAP" id="MF_00634">
    <property type="entry name" value="UPF0235"/>
    <property type="match status" value="1"/>
</dbReference>
<accession>A0A3M7RUG0</accession>
<dbReference type="InterPro" id="IPR003746">
    <property type="entry name" value="DUF167"/>
</dbReference>
<dbReference type="InterPro" id="IPR036591">
    <property type="entry name" value="YggU-like_sf"/>
</dbReference>
<dbReference type="GO" id="GO:0005737">
    <property type="term" value="C:cytoplasm"/>
    <property type="evidence" value="ECO:0007669"/>
    <property type="project" value="TreeGrafter"/>
</dbReference>
<dbReference type="SMART" id="SM01152">
    <property type="entry name" value="DUF167"/>
    <property type="match status" value="1"/>
</dbReference>
<evidence type="ECO:0000313" key="2">
    <source>
        <dbReference type="EMBL" id="RNA27214.1"/>
    </source>
</evidence>
<dbReference type="OrthoDB" id="244097at2759"/>
<reference evidence="2 3" key="1">
    <citation type="journal article" date="2018" name="Sci. Rep.">
        <title>Genomic signatures of local adaptation to the degree of environmental predictability in rotifers.</title>
        <authorList>
            <person name="Franch-Gras L."/>
            <person name="Hahn C."/>
            <person name="Garcia-Roger E.M."/>
            <person name="Carmona M.J."/>
            <person name="Serra M."/>
            <person name="Gomez A."/>
        </authorList>
    </citation>
    <scope>NUCLEOTIDE SEQUENCE [LARGE SCALE GENOMIC DNA]</scope>
    <source>
        <strain evidence="2">HYR1</strain>
    </source>
</reference>
<dbReference type="EMBL" id="REGN01002578">
    <property type="protein sequence ID" value="RNA27214.1"/>
    <property type="molecule type" value="Genomic_DNA"/>
</dbReference>
<dbReference type="SUPFAM" id="SSF69786">
    <property type="entry name" value="YggU-like"/>
    <property type="match status" value="1"/>
</dbReference>
<dbReference type="NCBIfam" id="TIGR00251">
    <property type="entry name" value="DUF167 family protein"/>
    <property type="match status" value="1"/>
</dbReference>
<evidence type="ECO:0000313" key="3">
    <source>
        <dbReference type="Proteomes" id="UP000276133"/>
    </source>
</evidence>
<dbReference type="STRING" id="10195.A0A3M7RUG0"/>
<sequence length="124" mass="13834">MSKNKKHQPKHENQPTSSLLDFEKPVFLNKNGELCLNIFAKPGAKDTEIASIDEDAINVKIGAPPVDGEANKELIKFISKIIGLKSSDVFLDKGSKNRNKILILSNCKLNVDEIMELMKKETQI</sequence>
<protein>
    <submittedName>
        <fullName evidence="2">Uncharacterized protein</fullName>
    </submittedName>
</protein>
<dbReference type="AlphaFoldDB" id="A0A3M7RUG0"/>
<dbReference type="PANTHER" id="PTHR13420">
    <property type="entry name" value="UPF0235 PROTEIN C15ORF40"/>
    <property type="match status" value="1"/>
</dbReference>
<dbReference type="Pfam" id="PF02594">
    <property type="entry name" value="DUF167"/>
    <property type="match status" value="1"/>
</dbReference>
<comment type="caution">
    <text evidence="2">The sequence shown here is derived from an EMBL/GenBank/DDBJ whole genome shotgun (WGS) entry which is preliminary data.</text>
</comment>
<dbReference type="Gene3D" id="3.30.1200.10">
    <property type="entry name" value="YggU-like"/>
    <property type="match status" value="1"/>
</dbReference>